<feature type="compositionally biased region" description="Low complexity" evidence="1">
    <location>
        <begin position="127"/>
        <end position="140"/>
    </location>
</feature>
<reference evidence="2" key="3">
    <citation type="submission" date="2023-05" db="EMBL/GenBank/DDBJ databases">
        <authorList>
            <person name="Smith C.H."/>
        </authorList>
    </citation>
    <scope>NUCLEOTIDE SEQUENCE</scope>
    <source>
        <strain evidence="2">CHS0354</strain>
        <tissue evidence="2">Mantle</tissue>
    </source>
</reference>
<evidence type="ECO:0000313" key="2">
    <source>
        <dbReference type="EMBL" id="KAK3580680.1"/>
    </source>
</evidence>
<evidence type="ECO:0000313" key="3">
    <source>
        <dbReference type="Proteomes" id="UP001195483"/>
    </source>
</evidence>
<comment type="caution">
    <text evidence="2">The sequence shown here is derived from an EMBL/GenBank/DDBJ whole genome shotgun (WGS) entry which is preliminary data.</text>
</comment>
<dbReference type="EMBL" id="JAEAOA010001107">
    <property type="protein sequence ID" value="KAK3580680.1"/>
    <property type="molecule type" value="Genomic_DNA"/>
</dbReference>
<dbReference type="AlphaFoldDB" id="A0AAE0VL39"/>
<proteinExistence type="predicted"/>
<dbReference type="Proteomes" id="UP001195483">
    <property type="component" value="Unassembled WGS sequence"/>
</dbReference>
<accession>A0AAE0VL39</accession>
<gene>
    <name evidence="2" type="ORF">CHS0354_017961</name>
</gene>
<keyword evidence="3" id="KW-1185">Reference proteome</keyword>
<name>A0AAE0VL39_9BIVA</name>
<evidence type="ECO:0000256" key="1">
    <source>
        <dbReference type="SAM" id="MobiDB-lite"/>
    </source>
</evidence>
<feature type="region of interest" description="Disordered" evidence="1">
    <location>
        <begin position="114"/>
        <end position="160"/>
    </location>
</feature>
<protein>
    <submittedName>
        <fullName evidence="2">Uncharacterized protein</fullName>
    </submittedName>
</protein>
<dbReference type="Pfam" id="PF14854">
    <property type="entry name" value="LURAP"/>
    <property type="match status" value="1"/>
</dbReference>
<reference evidence="2" key="1">
    <citation type="journal article" date="2021" name="Genome Biol. Evol.">
        <title>A High-Quality Reference Genome for a Parasitic Bivalve with Doubly Uniparental Inheritance (Bivalvia: Unionida).</title>
        <authorList>
            <person name="Smith C.H."/>
        </authorList>
    </citation>
    <scope>NUCLEOTIDE SEQUENCE</scope>
    <source>
        <strain evidence="2">CHS0354</strain>
    </source>
</reference>
<reference evidence="2" key="2">
    <citation type="journal article" date="2021" name="Genome Biol. Evol.">
        <title>Developing a high-quality reference genome for a parasitic bivalve with doubly uniparental inheritance (Bivalvia: Unionida).</title>
        <authorList>
            <person name="Smith C.H."/>
        </authorList>
    </citation>
    <scope>NUCLEOTIDE SEQUENCE</scope>
    <source>
        <strain evidence="2">CHS0354</strain>
        <tissue evidence="2">Mantle</tissue>
    </source>
</reference>
<organism evidence="2 3">
    <name type="scientific">Potamilus streckersoni</name>
    <dbReference type="NCBI Taxonomy" id="2493646"/>
    <lineage>
        <taxon>Eukaryota</taxon>
        <taxon>Metazoa</taxon>
        <taxon>Spiralia</taxon>
        <taxon>Lophotrochozoa</taxon>
        <taxon>Mollusca</taxon>
        <taxon>Bivalvia</taxon>
        <taxon>Autobranchia</taxon>
        <taxon>Heteroconchia</taxon>
        <taxon>Palaeoheterodonta</taxon>
        <taxon>Unionida</taxon>
        <taxon>Unionoidea</taxon>
        <taxon>Unionidae</taxon>
        <taxon>Ambleminae</taxon>
        <taxon>Lampsilini</taxon>
        <taxon>Potamilus</taxon>
    </lineage>
</organism>
<dbReference type="InterPro" id="IPR039499">
    <property type="entry name" value="LURA1/LRA25"/>
</dbReference>
<sequence>MEAVVIINPASEYNAATERINTALKTLKKELISLRLQDVDILKQLISINETIKTMSIEERTKRNYRHNFQKHATNLYATYSGGRLPLAQRQTPLVRQQSLPRYCNLLPKRYSSNNTEEFNSSEDETGSSLGGSTESVSELNDSVSDIPVFSEPTTTTRPRSLSVRFNQTRTDEEEIKRDDSEYEEILKRNILLWKVKSRKVDSDSVFRDSELEINETEC</sequence>